<organism evidence="1 2">
    <name type="scientific">Tritrichomonas foetus</name>
    <dbReference type="NCBI Taxonomy" id="1144522"/>
    <lineage>
        <taxon>Eukaryota</taxon>
        <taxon>Metamonada</taxon>
        <taxon>Parabasalia</taxon>
        <taxon>Tritrichomonadida</taxon>
        <taxon>Tritrichomonadidae</taxon>
        <taxon>Tritrichomonas</taxon>
    </lineage>
</organism>
<evidence type="ECO:0000313" key="2">
    <source>
        <dbReference type="Proteomes" id="UP000179807"/>
    </source>
</evidence>
<comment type="caution">
    <text evidence="1">The sequence shown here is derived from an EMBL/GenBank/DDBJ whole genome shotgun (WGS) entry which is preliminary data.</text>
</comment>
<sequence>MKCSCRNIHVIPTSEPRLKRTHDSNEIITTASLPSTFQNNLVNFPDQLYQNNLSAAVTIGRGGILVRNFDLIKFDTVMDGTFDITCKRCSHRFRVSIERDNTALVKDVTDSRRRRQSMAVVNKRIFSFPIQLRQFLRVDEDEMSPVFLLPLDPRSVDENDKCDEINDRNPKNQEDAFEEDFGEMINDVDSDFDLMFSRTTEIQSFSFCDKGYNCLGCYL</sequence>
<dbReference type="RefSeq" id="XP_068359474.1">
    <property type="nucleotide sequence ID" value="XM_068504469.1"/>
</dbReference>
<accession>A0A1J4K5S0</accession>
<protein>
    <submittedName>
        <fullName evidence="1">Uncharacterized protein</fullName>
    </submittedName>
</protein>
<dbReference type="EMBL" id="MLAK01000728">
    <property type="protein sequence ID" value="OHT06338.1"/>
    <property type="molecule type" value="Genomic_DNA"/>
</dbReference>
<reference evidence="1" key="1">
    <citation type="submission" date="2016-10" db="EMBL/GenBank/DDBJ databases">
        <authorList>
            <person name="Benchimol M."/>
            <person name="Almeida L.G."/>
            <person name="Vasconcelos A.T."/>
            <person name="Perreira-Neves A."/>
            <person name="Rosa I.A."/>
            <person name="Tasca T."/>
            <person name="Bogo M.R."/>
            <person name="de Souza W."/>
        </authorList>
    </citation>
    <scope>NUCLEOTIDE SEQUENCE [LARGE SCALE GENOMIC DNA]</scope>
    <source>
        <strain evidence="1">K</strain>
    </source>
</reference>
<keyword evidence="2" id="KW-1185">Reference proteome</keyword>
<gene>
    <name evidence="1" type="ORF">TRFO_25610</name>
</gene>
<evidence type="ECO:0000313" key="1">
    <source>
        <dbReference type="EMBL" id="OHT06338.1"/>
    </source>
</evidence>
<dbReference type="AlphaFoldDB" id="A0A1J4K5S0"/>
<name>A0A1J4K5S0_9EUKA</name>
<proteinExistence type="predicted"/>
<dbReference type="Proteomes" id="UP000179807">
    <property type="component" value="Unassembled WGS sequence"/>
</dbReference>
<dbReference type="VEuPathDB" id="TrichDB:TRFO_25610"/>
<dbReference type="GeneID" id="94839173"/>